<dbReference type="PRINTS" id="PR00984">
    <property type="entry name" value="TRNASYNTHILE"/>
</dbReference>
<evidence type="ECO:0000256" key="11">
    <source>
        <dbReference type="HAMAP-Rule" id="MF_02002"/>
    </source>
</evidence>
<dbReference type="GO" id="GO:0002161">
    <property type="term" value="F:aminoacyl-tRNA deacylase activity"/>
    <property type="evidence" value="ECO:0007669"/>
    <property type="project" value="InterPro"/>
</dbReference>
<feature type="binding site" evidence="11">
    <location>
        <position position="914"/>
    </location>
    <ligand>
        <name>Zn(2+)</name>
        <dbReference type="ChEBI" id="CHEBI:29105"/>
    </ligand>
</feature>
<keyword evidence="11" id="KW-0479">Metal-binding</keyword>
<evidence type="ECO:0000259" key="13">
    <source>
        <dbReference type="Pfam" id="PF08264"/>
    </source>
</evidence>
<dbReference type="Gene3D" id="3.40.50.620">
    <property type="entry name" value="HUPs"/>
    <property type="match status" value="2"/>
</dbReference>
<reference evidence="14 15" key="1">
    <citation type="submission" date="2018-06" db="EMBL/GenBank/DDBJ databases">
        <authorList>
            <consortium name="Pathogen Informatics"/>
            <person name="Doyle S."/>
        </authorList>
    </citation>
    <scope>NUCLEOTIDE SEQUENCE [LARGE SCALE GENOMIC DNA]</scope>
    <source>
        <strain evidence="14 15">NCTC12219</strain>
    </source>
</reference>
<organism evidence="14 15">
    <name type="scientific">Helicobacter cinaedi</name>
    <dbReference type="NCBI Taxonomy" id="213"/>
    <lineage>
        <taxon>Bacteria</taxon>
        <taxon>Pseudomonadati</taxon>
        <taxon>Campylobacterota</taxon>
        <taxon>Epsilonproteobacteria</taxon>
        <taxon>Campylobacterales</taxon>
        <taxon>Helicobacteraceae</taxon>
        <taxon>Helicobacter</taxon>
    </lineage>
</organism>
<dbReference type="Gene3D" id="1.10.730.20">
    <property type="match status" value="1"/>
</dbReference>
<dbReference type="PANTHER" id="PTHR42765:SF1">
    <property type="entry name" value="ISOLEUCINE--TRNA LIGASE, MITOCHONDRIAL"/>
    <property type="match status" value="1"/>
</dbReference>
<comment type="catalytic activity">
    <reaction evidence="10 11">
        <text>tRNA(Ile) + L-isoleucine + ATP = L-isoleucyl-tRNA(Ile) + AMP + diphosphate</text>
        <dbReference type="Rhea" id="RHEA:11060"/>
        <dbReference type="Rhea" id="RHEA-COMP:9666"/>
        <dbReference type="Rhea" id="RHEA-COMP:9695"/>
        <dbReference type="ChEBI" id="CHEBI:30616"/>
        <dbReference type="ChEBI" id="CHEBI:33019"/>
        <dbReference type="ChEBI" id="CHEBI:58045"/>
        <dbReference type="ChEBI" id="CHEBI:78442"/>
        <dbReference type="ChEBI" id="CHEBI:78528"/>
        <dbReference type="ChEBI" id="CHEBI:456215"/>
        <dbReference type="EC" id="6.1.1.5"/>
    </reaction>
</comment>
<dbReference type="Pfam" id="PF08264">
    <property type="entry name" value="Anticodon_1"/>
    <property type="match status" value="1"/>
</dbReference>
<dbReference type="InterPro" id="IPR033708">
    <property type="entry name" value="Anticodon_Ile_BEm"/>
</dbReference>
<keyword evidence="8 11" id="KW-0030">Aminoacyl-tRNA synthetase</keyword>
<comment type="function">
    <text evidence="9 11">Catalyzes the attachment of isoleucine to tRNA(Ile). As IleRS can inadvertently accommodate and process structurally similar amino acids such as valine, to avoid such errors it has two additional distinct tRNA(Ile)-dependent editing activities. One activity is designated as 'pretransfer' editing and involves the hydrolysis of activated Val-AMP. The other activity is designated 'posttransfer' editing and involves deacylation of mischarged Val-tRNA(Ile).</text>
</comment>
<dbReference type="InterPro" id="IPR013155">
    <property type="entry name" value="M/V/L/I-tRNA-synth_anticd-bd"/>
</dbReference>
<dbReference type="GO" id="GO:0008270">
    <property type="term" value="F:zinc ion binding"/>
    <property type="evidence" value="ECO:0007669"/>
    <property type="project" value="UniProtKB-UniRule"/>
</dbReference>
<keyword evidence="4 11" id="KW-0547">Nucleotide-binding</keyword>
<evidence type="ECO:0000256" key="5">
    <source>
        <dbReference type="ARBA" id="ARBA00022833"/>
    </source>
</evidence>
<keyword evidence="5 11" id="KW-0862">Zinc</keyword>
<sequence>MDYKETLILPQTTFPMRGNLPQNEPQTYAQWKENNLYERLKNANKDAKSFTLHDGPPYANGHLHIGHALNKILKDIIVKYHYFKGENIRYTPGWDCHGLPIEQQVEQKISKDKKDSLEKTKLRELCRNHAQKFIEIQSEEFQALGVLGDFSNPYKTMDFAFEAQIYRLLIALVKEGLLAERSKPIYWSWACESALADAEVEYQEKQSDSIFVSFSLSERALDTLGIPQGKLIIWTTTPWTLPANVAISLNPNESYVLTTDGYIVAKALHSKCVENLGIGEIQKELSAKAFENLEAINPLNGRTSLVILGEHVSMSEGSGAVHTAPGHGEDDYYIGLKYNLPVIMPVDDKGNFSPLVESMGLVPQEYVSEFVGKNIFETHESIFKILGSNLLKKSVITHSYPHCWRSHKPVIYRATTQWFILLDKPFYQGKTLKELALSELDKVRFYPQNGKNRIYSMIENRPDWCISRQRDWGVPIAFLVDKDTNAPLLDIEVLEFMAEIFEKQGCDAWWSYEIKDLLPQSHKHLAQNLSKSKHILDVWFDSGSTWSAVLKNNYQTKNAYDAGDHPADMYLEGSDQHRGWFQSSLLLSCAVSKIAPYKQILTHGFTFDRNGEKMSKSKGNVIAPSEIIKTQGSEILRLWVALSQYQSDQNISDEILKQVGEQYRKIRNTIRFLLANADIEPSVMVGFSELGAIDRWILQTCDSVFESAYSYFDTYDFAKAFQVVMNFLSNELSGIYLDLCKDILYCDKADSVRRRAILSSMVLLTQRLLHFIAPVLTYTANEAFNHASLAIKHNHLGGEYKDIFELKRFACKDVYDLNLDVDFALLLNVRESFGEVLDNLKKQKSIKSSLEVELVCCGDSVLPKDFTLLDKWLIVSRVYAGRVDSADVNVLGKFEVQGHSFAIRKAQMAKCERCWQFVVESGALCERCSAVVATL</sequence>
<evidence type="ECO:0000256" key="4">
    <source>
        <dbReference type="ARBA" id="ARBA00022741"/>
    </source>
</evidence>
<feature type="binding site" evidence="11">
    <location>
        <position position="928"/>
    </location>
    <ligand>
        <name>Zn(2+)</name>
        <dbReference type="ChEBI" id="CHEBI:29105"/>
    </ligand>
</feature>
<keyword evidence="6 11" id="KW-0067">ATP-binding</keyword>
<dbReference type="Proteomes" id="UP000255103">
    <property type="component" value="Unassembled WGS sequence"/>
</dbReference>
<dbReference type="CDD" id="cd07960">
    <property type="entry name" value="Anticodon_Ia_Ile_BEm"/>
    <property type="match status" value="1"/>
</dbReference>
<evidence type="ECO:0000313" key="15">
    <source>
        <dbReference type="Proteomes" id="UP000255103"/>
    </source>
</evidence>
<feature type="domain" description="Methionyl/Valyl/Leucyl/Isoleucyl-tRNA synthetase anticodon-binding" evidence="13">
    <location>
        <begin position="694"/>
        <end position="854"/>
    </location>
</feature>
<keyword evidence="2 11" id="KW-0963">Cytoplasm</keyword>
<keyword evidence="7 11" id="KW-0648">Protein biosynthesis</keyword>
<dbReference type="Gene3D" id="1.10.10.830">
    <property type="entry name" value="Ile-tRNA synthetase CP2 domain-like"/>
    <property type="match status" value="1"/>
</dbReference>
<dbReference type="HAMAP" id="MF_02002">
    <property type="entry name" value="Ile_tRNA_synth_type1"/>
    <property type="match status" value="1"/>
</dbReference>
<dbReference type="InterPro" id="IPR014729">
    <property type="entry name" value="Rossmann-like_a/b/a_fold"/>
</dbReference>
<keyword evidence="3 11" id="KW-0436">Ligase</keyword>
<dbReference type="SUPFAM" id="SSF47323">
    <property type="entry name" value="Anticodon-binding domain of a subclass of class I aminoacyl-tRNA synthetases"/>
    <property type="match status" value="1"/>
</dbReference>
<feature type="binding site" evidence="11">
    <location>
        <position position="925"/>
    </location>
    <ligand>
        <name>Zn(2+)</name>
        <dbReference type="ChEBI" id="CHEBI:29105"/>
    </ligand>
</feature>
<dbReference type="FunFam" id="3.40.50.620:FF:000092">
    <property type="entry name" value="Isoleucine--tRNA ligase"/>
    <property type="match status" value="1"/>
</dbReference>
<dbReference type="CDD" id="cd00818">
    <property type="entry name" value="IleRS_core"/>
    <property type="match status" value="1"/>
</dbReference>
<dbReference type="InterPro" id="IPR023585">
    <property type="entry name" value="Ile-tRNA-ligase_type1"/>
</dbReference>
<name>A0A377JV30_9HELI</name>
<dbReference type="AlphaFoldDB" id="A0A377JV30"/>
<evidence type="ECO:0000256" key="1">
    <source>
        <dbReference type="ARBA" id="ARBA00006887"/>
    </source>
</evidence>
<dbReference type="InterPro" id="IPR009008">
    <property type="entry name" value="Val/Leu/Ile-tRNA-synth_edit"/>
</dbReference>
<protein>
    <recommendedName>
        <fullName evidence="11">Isoleucine--tRNA ligase</fullName>
        <ecNumber evidence="11">6.1.1.5</ecNumber>
    </recommendedName>
    <alternativeName>
        <fullName evidence="11">Isoleucyl-tRNA synthetase</fullName>
        <shortName evidence="11">IleRS</shortName>
    </alternativeName>
</protein>
<dbReference type="Gene3D" id="3.90.740.10">
    <property type="entry name" value="Valyl/Leucyl/Isoleucyl-tRNA synthetase, editing domain"/>
    <property type="match status" value="1"/>
</dbReference>
<dbReference type="EMBL" id="UGHX01000001">
    <property type="protein sequence ID" value="STP11829.1"/>
    <property type="molecule type" value="Genomic_DNA"/>
</dbReference>
<dbReference type="EC" id="6.1.1.5" evidence="11"/>
<feature type="binding site" evidence="11">
    <location>
        <position position="911"/>
    </location>
    <ligand>
        <name>Zn(2+)</name>
        <dbReference type="ChEBI" id="CHEBI:29105"/>
    </ligand>
</feature>
<accession>A0A377JV30</accession>
<gene>
    <name evidence="11 14" type="primary">ileS</name>
    <name evidence="14" type="ORF">NCTC12219_01728</name>
</gene>
<dbReference type="InterPro" id="IPR009080">
    <property type="entry name" value="tRNAsynth_Ia_anticodon-bd"/>
</dbReference>
<feature type="short sequence motif" description="'KMSKS' region" evidence="11">
    <location>
        <begin position="613"/>
        <end position="617"/>
    </location>
</feature>
<feature type="binding site" evidence="11">
    <location>
        <position position="572"/>
    </location>
    <ligand>
        <name>L-isoleucyl-5'-AMP</name>
        <dbReference type="ChEBI" id="CHEBI:178002"/>
    </ligand>
</feature>
<dbReference type="GO" id="GO:0005829">
    <property type="term" value="C:cytosol"/>
    <property type="evidence" value="ECO:0007669"/>
    <property type="project" value="TreeGrafter"/>
</dbReference>
<comment type="subunit">
    <text evidence="11">Monomer.</text>
</comment>
<dbReference type="Pfam" id="PF00133">
    <property type="entry name" value="tRNA-synt_1"/>
    <property type="match status" value="1"/>
</dbReference>
<dbReference type="NCBIfam" id="TIGR00392">
    <property type="entry name" value="ileS"/>
    <property type="match status" value="1"/>
</dbReference>
<comment type="domain">
    <text evidence="11">IleRS has two distinct active sites: one for aminoacylation and one for editing. The misactivated valine is translocated from the active site to the editing site, which sterically excludes the correctly activated isoleucine. The single editing site contains two valyl binding pockets, one specific for each substrate (Val-AMP or Val-tRNA(Ile)).</text>
</comment>
<comment type="similarity">
    <text evidence="1 11">Belongs to the class-I aminoacyl-tRNA synthetase family. IleS type 1 subfamily.</text>
</comment>
<evidence type="ECO:0000256" key="3">
    <source>
        <dbReference type="ARBA" id="ARBA00022598"/>
    </source>
</evidence>
<dbReference type="SUPFAM" id="SSF52374">
    <property type="entry name" value="Nucleotidylyl transferase"/>
    <property type="match status" value="1"/>
</dbReference>
<feature type="binding site" evidence="11">
    <location>
        <position position="616"/>
    </location>
    <ligand>
        <name>ATP</name>
        <dbReference type="ChEBI" id="CHEBI:30616"/>
    </ligand>
</feature>
<proteinExistence type="inferred from homology"/>
<dbReference type="GO" id="GO:0006428">
    <property type="term" value="P:isoleucyl-tRNA aminoacylation"/>
    <property type="evidence" value="ECO:0007669"/>
    <property type="project" value="UniProtKB-UniRule"/>
</dbReference>
<dbReference type="InterPro" id="IPR050081">
    <property type="entry name" value="Ile-tRNA_ligase"/>
</dbReference>
<dbReference type="InterPro" id="IPR001412">
    <property type="entry name" value="aa-tRNA-synth_I_CS"/>
</dbReference>
<dbReference type="GO" id="GO:0000049">
    <property type="term" value="F:tRNA binding"/>
    <property type="evidence" value="ECO:0007669"/>
    <property type="project" value="InterPro"/>
</dbReference>
<evidence type="ECO:0000259" key="12">
    <source>
        <dbReference type="Pfam" id="PF00133"/>
    </source>
</evidence>
<feature type="domain" description="Aminoacyl-tRNA synthetase class Ia" evidence="12">
    <location>
        <begin position="27"/>
        <end position="652"/>
    </location>
</feature>
<evidence type="ECO:0000256" key="6">
    <source>
        <dbReference type="ARBA" id="ARBA00022840"/>
    </source>
</evidence>
<evidence type="ECO:0000256" key="8">
    <source>
        <dbReference type="ARBA" id="ARBA00023146"/>
    </source>
</evidence>
<dbReference type="SUPFAM" id="SSF50677">
    <property type="entry name" value="ValRS/IleRS/LeuRS editing domain"/>
    <property type="match status" value="1"/>
</dbReference>
<dbReference type="InterPro" id="IPR002300">
    <property type="entry name" value="aa-tRNA-synth_Ia"/>
</dbReference>
<evidence type="ECO:0000256" key="2">
    <source>
        <dbReference type="ARBA" id="ARBA00022490"/>
    </source>
</evidence>
<dbReference type="GO" id="GO:0005524">
    <property type="term" value="F:ATP binding"/>
    <property type="evidence" value="ECO:0007669"/>
    <property type="project" value="UniProtKB-UniRule"/>
</dbReference>
<feature type="short sequence motif" description="'HIGH' region" evidence="11">
    <location>
        <begin position="57"/>
        <end position="67"/>
    </location>
</feature>
<dbReference type="PANTHER" id="PTHR42765">
    <property type="entry name" value="SOLEUCYL-TRNA SYNTHETASE"/>
    <property type="match status" value="1"/>
</dbReference>
<dbReference type="GO" id="GO:0004822">
    <property type="term" value="F:isoleucine-tRNA ligase activity"/>
    <property type="evidence" value="ECO:0007669"/>
    <property type="project" value="UniProtKB-UniRule"/>
</dbReference>
<dbReference type="PROSITE" id="PS00178">
    <property type="entry name" value="AA_TRNA_LIGASE_I"/>
    <property type="match status" value="1"/>
</dbReference>
<evidence type="ECO:0000256" key="9">
    <source>
        <dbReference type="ARBA" id="ARBA00025217"/>
    </source>
</evidence>
<comment type="cofactor">
    <cofactor evidence="11">
        <name>Zn(2+)</name>
        <dbReference type="ChEBI" id="CHEBI:29105"/>
    </cofactor>
    <text evidence="11">Binds 1 zinc ion per subunit.</text>
</comment>
<comment type="subcellular location">
    <subcellularLocation>
        <location evidence="11">Cytoplasm</location>
    </subcellularLocation>
</comment>
<dbReference type="RefSeq" id="WP_115722321.1">
    <property type="nucleotide sequence ID" value="NZ_UGHX01000001.1"/>
</dbReference>
<evidence type="ECO:0000256" key="10">
    <source>
        <dbReference type="ARBA" id="ARBA00048359"/>
    </source>
</evidence>
<evidence type="ECO:0000256" key="7">
    <source>
        <dbReference type="ARBA" id="ARBA00022917"/>
    </source>
</evidence>
<evidence type="ECO:0000313" key="14">
    <source>
        <dbReference type="EMBL" id="STP11829.1"/>
    </source>
</evidence>
<dbReference type="InterPro" id="IPR002301">
    <property type="entry name" value="Ile-tRNA-ligase"/>
</dbReference>